<feature type="transmembrane region" description="Helical" evidence="1">
    <location>
        <begin position="12"/>
        <end position="28"/>
    </location>
</feature>
<proteinExistence type="predicted"/>
<feature type="transmembrane region" description="Helical" evidence="1">
    <location>
        <begin position="34"/>
        <end position="55"/>
    </location>
</feature>
<keyword evidence="1" id="KW-0812">Transmembrane</keyword>
<evidence type="ECO:0000313" key="2">
    <source>
        <dbReference type="EMBL" id="MBX30169.1"/>
    </source>
</evidence>
<dbReference type="EMBL" id="GGEC01049685">
    <property type="protein sequence ID" value="MBX30169.1"/>
    <property type="molecule type" value="Transcribed_RNA"/>
</dbReference>
<accession>A0A2P2MIY3</accession>
<keyword evidence="1" id="KW-1133">Transmembrane helix</keyword>
<evidence type="ECO:0000256" key="1">
    <source>
        <dbReference type="SAM" id="Phobius"/>
    </source>
</evidence>
<name>A0A2P2MIY3_RHIMU</name>
<keyword evidence="1" id="KW-0472">Membrane</keyword>
<dbReference type="AlphaFoldDB" id="A0A2P2MIY3"/>
<reference evidence="2" key="1">
    <citation type="submission" date="2018-02" db="EMBL/GenBank/DDBJ databases">
        <title>Rhizophora mucronata_Transcriptome.</title>
        <authorList>
            <person name="Meera S.P."/>
            <person name="Sreeshan A."/>
            <person name="Augustine A."/>
        </authorList>
    </citation>
    <scope>NUCLEOTIDE SEQUENCE</scope>
    <source>
        <tissue evidence="2">Leaf</tissue>
    </source>
</reference>
<organism evidence="2">
    <name type="scientific">Rhizophora mucronata</name>
    <name type="common">Asiatic mangrove</name>
    <dbReference type="NCBI Taxonomy" id="61149"/>
    <lineage>
        <taxon>Eukaryota</taxon>
        <taxon>Viridiplantae</taxon>
        <taxon>Streptophyta</taxon>
        <taxon>Embryophyta</taxon>
        <taxon>Tracheophyta</taxon>
        <taxon>Spermatophyta</taxon>
        <taxon>Magnoliopsida</taxon>
        <taxon>eudicotyledons</taxon>
        <taxon>Gunneridae</taxon>
        <taxon>Pentapetalae</taxon>
        <taxon>rosids</taxon>
        <taxon>fabids</taxon>
        <taxon>Malpighiales</taxon>
        <taxon>Rhizophoraceae</taxon>
        <taxon>Rhizophora</taxon>
    </lineage>
</organism>
<sequence>MLNSICMCSQGSFVSIHLFSWVRFVMWFCDRGVFGSIFVFLSLFGDDSFLGFIGCNRFSKR</sequence>
<protein>
    <submittedName>
        <fullName evidence="2">Uncharacterized protein</fullName>
    </submittedName>
</protein>